<keyword evidence="5 13" id="KW-1133">Transmembrane helix</keyword>
<dbReference type="InterPro" id="IPR029058">
    <property type="entry name" value="AB_hydrolase_fold"/>
</dbReference>
<evidence type="ECO:0000256" key="13">
    <source>
        <dbReference type="SAM" id="Phobius"/>
    </source>
</evidence>
<comment type="similarity">
    <text evidence="2">Belongs to the AB hydrolase superfamily. Lipase family.</text>
</comment>
<dbReference type="SUPFAM" id="SSF53474">
    <property type="entry name" value="alpha/beta-Hydrolases"/>
    <property type="match status" value="1"/>
</dbReference>
<evidence type="ECO:0000256" key="10">
    <source>
        <dbReference type="ARBA" id="ARBA00071325"/>
    </source>
</evidence>
<feature type="region of interest" description="Disordered" evidence="12">
    <location>
        <begin position="1"/>
        <end position="88"/>
    </location>
</feature>
<evidence type="ECO:0000256" key="1">
    <source>
        <dbReference type="ARBA" id="ARBA00004648"/>
    </source>
</evidence>
<feature type="compositionally biased region" description="Acidic residues" evidence="12">
    <location>
        <begin position="39"/>
        <end position="69"/>
    </location>
</feature>
<feature type="transmembrane region" description="Helical" evidence="13">
    <location>
        <begin position="131"/>
        <end position="153"/>
    </location>
</feature>
<keyword evidence="15" id="KW-1185">Reference proteome</keyword>
<dbReference type="GO" id="GO:0046027">
    <property type="term" value="F:phospholipid:diacylglycerol acyltransferase activity"/>
    <property type="evidence" value="ECO:0007669"/>
    <property type="project" value="UniProtKB-EC"/>
</dbReference>
<evidence type="ECO:0000256" key="6">
    <source>
        <dbReference type="ARBA" id="ARBA00023136"/>
    </source>
</evidence>
<dbReference type="RefSeq" id="XP_043051262.1">
    <property type="nucleotide sequence ID" value="XM_043192874.1"/>
</dbReference>
<dbReference type="GO" id="GO:0019915">
    <property type="term" value="P:lipid storage"/>
    <property type="evidence" value="ECO:0007669"/>
    <property type="project" value="UniProtKB-ARBA"/>
</dbReference>
<evidence type="ECO:0000256" key="8">
    <source>
        <dbReference type="ARBA" id="ARBA00051335"/>
    </source>
</evidence>
<feature type="compositionally biased region" description="Basic and acidic residues" evidence="12">
    <location>
        <begin position="9"/>
        <end position="18"/>
    </location>
</feature>
<dbReference type="Gene3D" id="3.40.50.1820">
    <property type="entry name" value="alpha/beta hydrolase"/>
    <property type="match status" value="1"/>
</dbReference>
<keyword evidence="3" id="KW-0808">Transferase</keyword>
<protein>
    <recommendedName>
        <fullName evidence="10">Phospholipid:diacylglycerol acyltransferase</fullName>
        <ecNumber evidence="9">2.3.1.158</ecNumber>
    </recommendedName>
    <alternativeName>
        <fullName evidence="11">Triacylglycerol synthase</fullName>
    </alternativeName>
</protein>
<dbReference type="GeneID" id="66115474"/>
<dbReference type="GO" id="GO:0005789">
    <property type="term" value="C:endoplasmic reticulum membrane"/>
    <property type="evidence" value="ECO:0007669"/>
    <property type="project" value="UniProtKB-SubCell"/>
</dbReference>
<evidence type="ECO:0000313" key="15">
    <source>
        <dbReference type="Proteomes" id="UP000790833"/>
    </source>
</evidence>
<sequence>MTGLKQRNKVTDQQREDNGGVSSSVRTPGVNAKVKAKVDEDDTEGGSEEEEEGDDNDDEEEEDDDDGDDGTPPNTIEPTTPTKSKKKLHHVFTKGLVRAQSLTKKSKSKSAAKYKEGKTENSRRFYQTRRVVFVLGAVIGLALTIIFSLDALLPEFAPLFVSELDKYINIDSVNDFLEDWKDVIPTSIQGIIGDMGIEHETEDAIHGSAELFSVGRRMAKQYNVTRKFNVLLVPGTTSTGIESWGLDNTDISCPSQPHFRKRLWGSYYMLKTMIMDKSCWLKHIMLDPVTGLDPPGIKLRACQGFEGADFFMAGYWIWNKVLQNLAVIGYDPNTMLSASYDWRLAFLDLERRDAYFSKLKESIELNKRQTGEKTVLVGHSMGAQVIYYFMKWVEAEGPLYGNGGSQWVNDHIEAFVDVSGTLLGAPKCVPALISGEMKDTVQLNAIAMYGLEKFFSRKERVQLLRSFGGIPSMLPKGGDLIWGTLTEAPDDVLGLLNTSIASEEAKTMKAKSYGTFIELVNKTDSSLSRNLTVADSLEYLLDTSPEWFVNRINEQYSYGVAKTRKELEENNKHHSKWSNPLEAALPYAPDMKIYCFYGVGNPTERAYKYADAGGLTDLDITIDPDSPDRVTMGDGDGTVSLLAHSICHEWQKGSALRYNPGNSKVTIVEMKHEPDRFDIRGGAKTAEHVDILGSAELNELILKVAGGLGDTIQNRFISNLGEIVETLDI</sequence>
<keyword evidence="6 13" id="KW-0472">Membrane</keyword>
<proteinExistence type="inferred from homology"/>
<dbReference type="OrthoDB" id="190846at2759"/>
<keyword evidence="7" id="KW-0012">Acyltransferase</keyword>
<comment type="catalytic activity">
    <reaction evidence="8">
        <text>a glycerophospholipid + a 1,2-diacyl-sn-glycerol = a monoacylglycerophospholipid + a triacyl-sn-glycerol</text>
        <dbReference type="Rhea" id="RHEA:14057"/>
        <dbReference type="ChEBI" id="CHEBI:17815"/>
        <dbReference type="ChEBI" id="CHEBI:64615"/>
        <dbReference type="ChEBI" id="CHEBI:136912"/>
        <dbReference type="ChEBI" id="CHEBI:136913"/>
        <dbReference type="EC" id="2.3.1.158"/>
    </reaction>
</comment>
<evidence type="ECO:0000256" key="5">
    <source>
        <dbReference type="ARBA" id="ARBA00022989"/>
    </source>
</evidence>
<comment type="caution">
    <text evidence="14">The sequence shown here is derived from an EMBL/GenBank/DDBJ whole genome shotgun (WGS) entry which is preliminary data.</text>
</comment>
<dbReference type="PANTHER" id="PTHR11440">
    <property type="entry name" value="LECITHIN-CHOLESTEROL ACYLTRANSFERASE-RELATED"/>
    <property type="match status" value="1"/>
</dbReference>
<reference evidence="14" key="1">
    <citation type="submission" date="2021-03" db="EMBL/GenBank/DDBJ databases">
        <authorList>
            <person name="Palmer J.M."/>
        </authorList>
    </citation>
    <scope>NUCLEOTIDE SEQUENCE</scope>
    <source>
        <strain evidence="14">ARV_011</strain>
    </source>
</reference>
<dbReference type="AlphaFoldDB" id="A0A9P7VDI6"/>
<comment type="subcellular location">
    <subcellularLocation>
        <location evidence="1">Endoplasmic reticulum membrane</location>
        <topology evidence="1">Single-pass type II membrane protein</topology>
    </subcellularLocation>
</comment>
<name>A0A9P7VDI6_9ASCO</name>
<dbReference type="EC" id="2.3.1.158" evidence="9"/>
<evidence type="ECO:0000256" key="7">
    <source>
        <dbReference type="ARBA" id="ARBA00023315"/>
    </source>
</evidence>
<dbReference type="GO" id="GO:0019432">
    <property type="term" value="P:triglyceride biosynthetic process"/>
    <property type="evidence" value="ECO:0007669"/>
    <property type="project" value="UniProtKB-ARBA"/>
</dbReference>
<evidence type="ECO:0000313" key="14">
    <source>
        <dbReference type="EMBL" id="KAG7195717.1"/>
    </source>
</evidence>
<dbReference type="FunFam" id="3.40.50.1820:FF:000160">
    <property type="entry name" value="Phospholipid:diacylglycerol acyltransferase 1"/>
    <property type="match status" value="1"/>
</dbReference>
<evidence type="ECO:0000256" key="4">
    <source>
        <dbReference type="ARBA" id="ARBA00022692"/>
    </source>
</evidence>
<dbReference type="InterPro" id="IPR003386">
    <property type="entry name" value="LACT/PDAT_acylTrfase"/>
</dbReference>
<evidence type="ECO:0000256" key="11">
    <source>
        <dbReference type="ARBA" id="ARBA00076553"/>
    </source>
</evidence>
<dbReference type="GO" id="GO:0097038">
    <property type="term" value="C:perinuclear endoplasmic reticulum"/>
    <property type="evidence" value="ECO:0007669"/>
    <property type="project" value="UniProtKB-ARBA"/>
</dbReference>
<evidence type="ECO:0000256" key="9">
    <source>
        <dbReference type="ARBA" id="ARBA00066405"/>
    </source>
</evidence>
<dbReference type="Proteomes" id="UP000790833">
    <property type="component" value="Unassembled WGS sequence"/>
</dbReference>
<organism evidence="14 15">
    <name type="scientific">Scheffersomyces spartinae</name>
    <dbReference type="NCBI Taxonomy" id="45513"/>
    <lineage>
        <taxon>Eukaryota</taxon>
        <taxon>Fungi</taxon>
        <taxon>Dikarya</taxon>
        <taxon>Ascomycota</taxon>
        <taxon>Saccharomycotina</taxon>
        <taxon>Pichiomycetes</taxon>
        <taxon>Debaryomycetaceae</taxon>
        <taxon>Scheffersomyces</taxon>
    </lineage>
</organism>
<evidence type="ECO:0000256" key="3">
    <source>
        <dbReference type="ARBA" id="ARBA00022679"/>
    </source>
</evidence>
<accession>A0A9P7VDI6</accession>
<dbReference type="GO" id="GO:0008374">
    <property type="term" value="F:O-acyltransferase activity"/>
    <property type="evidence" value="ECO:0007669"/>
    <property type="project" value="InterPro"/>
</dbReference>
<feature type="compositionally biased region" description="Low complexity" evidence="12">
    <location>
        <begin position="70"/>
        <end position="82"/>
    </location>
</feature>
<evidence type="ECO:0000256" key="2">
    <source>
        <dbReference type="ARBA" id="ARBA00010701"/>
    </source>
</evidence>
<gene>
    <name evidence="14" type="ORF">KQ657_002100</name>
</gene>
<keyword evidence="4 13" id="KW-0812">Transmembrane</keyword>
<dbReference type="EMBL" id="JAHMUF010000002">
    <property type="protein sequence ID" value="KAG7195717.1"/>
    <property type="molecule type" value="Genomic_DNA"/>
</dbReference>
<evidence type="ECO:0000256" key="12">
    <source>
        <dbReference type="SAM" id="MobiDB-lite"/>
    </source>
</evidence>
<dbReference type="Pfam" id="PF02450">
    <property type="entry name" value="LCAT"/>
    <property type="match status" value="1"/>
</dbReference>